<dbReference type="RefSeq" id="WP_216327959.1">
    <property type="nucleotide sequence ID" value="NZ_JAHKRT010000012.1"/>
</dbReference>
<proteinExistence type="predicted"/>
<reference evidence="1 2" key="1">
    <citation type="submission" date="2021-06" db="EMBL/GenBank/DDBJ databases">
        <title>Sphingomonas sp. XMGL2, whole genome shotgun sequencing project.</title>
        <authorList>
            <person name="Zhao G."/>
            <person name="Shen L."/>
        </authorList>
    </citation>
    <scope>NUCLEOTIDE SEQUENCE [LARGE SCALE GENOMIC DNA]</scope>
    <source>
        <strain evidence="1 2">XMGL2</strain>
    </source>
</reference>
<evidence type="ECO:0000313" key="1">
    <source>
        <dbReference type="EMBL" id="MBU3079533.1"/>
    </source>
</evidence>
<name>A0ABS6BMK7_9SPHN</name>
<protein>
    <submittedName>
        <fullName evidence="1">Uncharacterized protein</fullName>
    </submittedName>
</protein>
<organism evidence="1 2">
    <name type="scientific">Sphingomonas quercus</name>
    <dbReference type="NCBI Taxonomy" id="2842451"/>
    <lineage>
        <taxon>Bacteria</taxon>
        <taxon>Pseudomonadati</taxon>
        <taxon>Pseudomonadota</taxon>
        <taxon>Alphaproteobacteria</taxon>
        <taxon>Sphingomonadales</taxon>
        <taxon>Sphingomonadaceae</taxon>
        <taxon>Sphingomonas</taxon>
    </lineage>
</organism>
<gene>
    <name evidence="1" type="ORF">KOF26_16875</name>
</gene>
<accession>A0ABS6BMK7</accession>
<dbReference type="Proteomes" id="UP000776276">
    <property type="component" value="Unassembled WGS sequence"/>
</dbReference>
<sequence length="50" mass="5343">MMLLMVLVGTLQIAVSPDAGAKLLQSASAGDATVEAQSIAIRRRFEERRA</sequence>
<dbReference type="EMBL" id="JAHKRT010000012">
    <property type="protein sequence ID" value="MBU3079533.1"/>
    <property type="molecule type" value="Genomic_DNA"/>
</dbReference>
<evidence type="ECO:0000313" key="2">
    <source>
        <dbReference type="Proteomes" id="UP000776276"/>
    </source>
</evidence>
<comment type="caution">
    <text evidence="1">The sequence shown here is derived from an EMBL/GenBank/DDBJ whole genome shotgun (WGS) entry which is preliminary data.</text>
</comment>
<keyword evidence="2" id="KW-1185">Reference proteome</keyword>